<dbReference type="Proteomes" id="UP000502508">
    <property type="component" value="Chromosome"/>
</dbReference>
<dbReference type="InterPro" id="IPR043968">
    <property type="entry name" value="SGNH"/>
</dbReference>
<dbReference type="AlphaFoldDB" id="A0A6F8Y0K2"/>
<protein>
    <submittedName>
        <fullName evidence="11">Acyltransferase</fullName>
    </submittedName>
</protein>
<organism evidence="11 12">
    <name type="scientific">Phytohabitans flavus</name>
    <dbReference type="NCBI Taxonomy" id="1076124"/>
    <lineage>
        <taxon>Bacteria</taxon>
        <taxon>Bacillati</taxon>
        <taxon>Actinomycetota</taxon>
        <taxon>Actinomycetes</taxon>
        <taxon>Micromonosporales</taxon>
        <taxon>Micromonosporaceae</taxon>
    </lineage>
</organism>
<feature type="domain" description="Acyltransferase 3" evidence="9">
    <location>
        <begin position="13"/>
        <end position="332"/>
    </location>
</feature>
<evidence type="ECO:0000313" key="11">
    <source>
        <dbReference type="EMBL" id="BCB79590.1"/>
    </source>
</evidence>
<dbReference type="PANTHER" id="PTHR23028">
    <property type="entry name" value="ACETYLTRANSFERASE"/>
    <property type="match status" value="1"/>
</dbReference>
<feature type="transmembrane region" description="Helical" evidence="8">
    <location>
        <begin position="193"/>
        <end position="210"/>
    </location>
</feature>
<dbReference type="KEGG" id="pfla:Pflav_060000"/>
<evidence type="ECO:0000259" key="10">
    <source>
        <dbReference type="Pfam" id="PF19040"/>
    </source>
</evidence>
<reference evidence="11 12" key="1">
    <citation type="submission" date="2020-03" db="EMBL/GenBank/DDBJ databases">
        <title>Whole genome shotgun sequence of Phytohabitans flavus NBRC 107702.</title>
        <authorList>
            <person name="Komaki H."/>
            <person name="Tamura T."/>
        </authorList>
    </citation>
    <scope>NUCLEOTIDE SEQUENCE [LARGE SCALE GENOMIC DNA]</scope>
    <source>
        <strain evidence="11 12">NBRC 107702</strain>
    </source>
</reference>
<gene>
    <name evidence="11" type="ORF">Pflav_060000</name>
</gene>
<proteinExistence type="predicted"/>
<accession>A0A6F8Y0K2</accession>
<keyword evidence="7 11" id="KW-0012">Acyltransferase</keyword>
<dbReference type="Pfam" id="PF19040">
    <property type="entry name" value="SGNH"/>
    <property type="match status" value="1"/>
</dbReference>
<dbReference type="GO" id="GO:0016747">
    <property type="term" value="F:acyltransferase activity, transferring groups other than amino-acyl groups"/>
    <property type="evidence" value="ECO:0007669"/>
    <property type="project" value="InterPro"/>
</dbReference>
<evidence type="ECO:0000313" key="12">
    <source>
        <dbReference type="Proteomes" id="UP000502508"/>
    </source>
</evidence>
<comment type="subcellular location">
    <subcellularLocation>
        <location evidence="1">Cell membrane</location>
        <topology evidence="1">Multi-pass membrane protein</topology>
    </subcellularLocation>
</comment>
<evidence type="ECO:0000256" key="6">
    <source>
        <dbReference type="ARBA" id="ARBA00023136"/>
    </source>
</evidence>
<dbReference type="EMBL" id="AP022870">
    <property type="protein sequence ID" value="BCB79590.1"/>
    <property type="molecule type" value="Genomic_DNA"/>
</dbReference>
<dbReference type="InterPro" id="IPR036514">
    <property type="entry name" value="SGNH_hydro_sf"/>
</dbReference>
<dbReference type="GO" id="GO:0005886">
    <property type="term" value="C:plasma membrane"/>
    <property type="evidence" value="ECO:0007669"/>
    <property type="project" value="UniProtKB-SubCell"/>
</dbReference>
<evidence type="ECO:0000256" key="8">
    <source>
        <dbReference type="SAM" id="Phobius"/>
    </source>
</evidence>
<feature type="transmembrane region" description="Helical" evidence="8">
    <location>
        <begin position="222"/>
        <end position="240"/>
    </location>
</feature>
<dbReference type="PANTHER" id="PTHR23028:SF53">
    <property type="entry name" value="ACYL_TRANSF_3 DOMAIN-CONTAINING PROTEIN"/>
    <property type="match status" value="1"/>
</dbReference>
<dbReference type="Pfam" id="PF01757">
    <property type="entry name" value="Acyl_transf_3"/>
    <property type="match status" value="1"/>
</dbReference>
<name>A0A6F8Y0K2_9ACTN</name>
<evidence type="ECO:0000256" key="7">
    <source>
        <dbReference type="ARBA" id="ARBA00023315"/>
    </source>
</evidence>
<evidence type="ECO:0000256" key="2">
    <source>
        <dbReference type="ARBA" id="ARBA00022475"/>
    </source>
</evidence>
<keyword evidence="12" id="KW-1185">Reference proteome</keyword>
<keyword evidence="4 8" id="KW-0812">Transmembrane</keyword>
<evidence type="ECO:0000256" key="3">
    <source>
        <dbReference type="ARBA" id="ARBA00022679"/>
    </source>
</evidence>
<reference evidence="11 12" key="2">
    <citation type="submission" date="2020-03" db="EMBL/GenBank/DDBJ databases">
        <authorList>
            <person name="Ichikawa N."/>
            <person name="Kimura A."/>
            <person name="Kitahashi Y."/>
            <person name="Uohara A."/>
        </authorList>
    </citation>
    <scope>NUCLEOTIDE SEQUENCE [LARGE SCALE GENOMIC DNA]</scope>
    <source>
        <strain evidence="11 12">NBRC 107702</strain>
    </source>
</reference>
<sequence>MLAFHGGIGFMPGGFLGVDVFFVLSGYLITSLLLNEHAGTGTIGLLAFWGRRVRRLLPALLLVVVTVVIVSRWLLPPQELPALRWDTVAALTYVANWRMADRGGDYFTATGAPSPLQHTWSLGIEEQFYLLWPLVLAGLLTVRAVRTRPLSGRRRALLLAVCVGGAGASALTAALSYRPDRVDRVYYGTDTRAAALLIGCALAVLLARRVDVPPTRSGQRRLGIAAAAGAALIVWLLVYADGGAAWLYRGGLAVAAIAVAAVIAHAVVAAGAPTARLLALPPLVLLGRISYGVYLWHWPLFAWLDAGRTGVSGPGLFALRCVATLAVAALSYRLLELPVRSGRWPRLRPRPAAAFAGCAITAAAVIGLVVTIPPTVPPAAPIALNVEPAVAAKQSPMHRAGRRPGKEPRITFFGDSVSWSLAAYLPPQKAIKIGVRGVAGCGIARLPRIRYIGEPHPNYPGCEHWDRRWRQGLQADDPDLAVILLDRWELMDRELHGRYQHVGEPDFDAYLAGELKQAIQIVSARLAHVVILTAPYTRRAERPDGRLWPEDQPERVDAWNRLLRTAAEQHHATVIDLNRRVCPDGKFTWRAGGVQIRSDGLHFTPEGVRQWIAPWLLPQLTRTAVQGPG</sequence>
<feature type="transmembrane region" description="Helical" evidence="8">
    <location>
        <begin position="352"/>
        <end position="372"/>
    </location>
</feature>
<keyword evidence="5 8" id="KW-1133">Transmembrane helix</keyword>
<feature type="transmembrane region" description="Helical" evidence="8">
    <location>
        <begin position="246"/>
        <end position="270"/>
    </location>
</feature>
<feature type="transmembrane region" description="Helical" evidence="8">
    <location>
        <begin position="56"/>
        <end position="75"/>
    </location>
</feature>
<feature type="transmembrane region" description="Helical" evidence="8">
    <location>
        <begin position="316"/>
        <end position="332"/>
    </location>
</feature>
<keyword evidence="6 8" id="KW-0472">Membrane</keyword>
<feature type="transmembrane region" description="Helical" evidence="8">
    <location>
        <begin position="128"/>
        <end position="145"/>
    </location>
</feature>
<evidence type="ECO:0000256" key="4">
    <source>
        <dbReference type="ARBA" id="ARBA00022692"/>
    </source>
</evidence>
<dbReference type="GO" id="GO:0009103">
    <property type="term" value="P:lipopolysaccharide biosynthetic process"/>
    <property type="evidence" value="ECO:0007669"/>
    <property type="project" value="TreeGrafter"/>
</dbReference>
<dbReference type="InterPro" id="IPR002656">
    <property type="entry name" value="Acyl_transf_3_dom"/>
</dbReference>
<keyword evidence="2" id="KW-1003">Cell membrane</keyword>
<evidence type="ECO:0000256" key="5">
    <source>
        <dbReference type="ARBA" id="ARBA00022989"/>
    </source>
</evidence>
<feature type="transmembrane region" description="Helical" evidence="8">
    <location>
        <begin position="15"/>
        <end position="35"/>
    </location>
</feature>
<evidence type="ECO:0000259" key="9">
    <source>
        <dbReference type="Pfam" id="PF01757"/>
    </source>
</evidence>
<feature type="transmembrane region" description="Helical" evidence="8">
    <location>
        <begin position="277"/>
        <end position="296"/>
    </location>
</feature>
<feature type="transmembrane region" description="Helical" evidence="8">
    <location>
        <begin position="157"/>
        <end position="177"/>
    </location>
</feature>
<evidence type="ECO:0000256" key="1">
    <source>
        <dbReference type="ARBA" id="ARBA00004651"/>
    </source>
</evidence>
<dbReference type="Gene3D" id="3.40.50.1110">
    <property type="entry name" value="SGNH hydrolase"/>
    <property type="match status" value="1"/>
</dbReference>
<keyword evidence="3 11" id="KW-0808">Transferase</keyword>
<dbReference type="InterPro" id="IPR050879">
    <property type="entry name" value="Acyltransferase_3"/>
</dbReference>
<dbReference type="SUPFAM" id="SSF52266">
    <property type="entry name" value="SGNH hydrolase"/>
    <property type="match status" value="1"/>
</dbReference>
<feature type="domain" description="SGNH" evidence="10">
    <location>
        <begin position="405"/>
        <end position="610"/>
    </location>
</feature>